<keyword evidence="1" id="KW-0805">Transcription regulation</keyword>
<dbReference type="GeneID" id="60060500"/>
<proteinExistence type="predicted"/>
<dbReference type="RefSeq" id="WP_005944804.1">
    <property type="nucleotide sequence ID" value="NZ_KB890319.1"/>
</dbReference>
<feature type="domain" description="HTH araC/xylS-type" evidence="4">
    <location>
        <begin position="47"/>
        <end position="152"/>
    </location>
</feature>
<evidence type="ECO:0000256" key="2">
    <source>
        <dbReference type="ARBA" id="ARBA00023125"/>
    </source>
</evidence>
<dbReference type="GO" id="GO:0043565">
    <property type="term" value="F:sequence-specific DNA binding"/>
    <property type="evidence" value="ECO:0007669"/>
    <property type="project" value="InterPro"/>
</dbReference>
<evidence type="ECO:0000313" key="6">
    <source>
        <dbReference type="Proteomes" id="UP000017831"/>
    </source>
</evidence>
<dbReference type="SMART" id="SM00342">
    <property type="entry name" value="HTH_ARAC"/>
    <property type="match status" value="1"/>
</dbReference>
<name>U6R8H6_9BACT</name>
<dbReference type="Proteomes" id="UP000017831">
    <property type="component" value="Unassembled WGS sequence"/>
</dbReference>
<dbReference type="eggNOG" id="COG2169">
    <property type="taxonomic scope" value="Bacteria"/>
</dbReference>
<dbReference type="HOGENOM" id="CLU_135469_1_0_10"/>
<evidence type="ECO:0000256" key="3">
    <source>
        <dbReference type="ARBA" id="ARBA00023163"/>
    </source>
</evidence>
<organism evidence="5 6">
    <name type="scientific">Phocaeicola massiliensis B84634 = Timone 84634 = DSM 17679 = JCM 13223</name>
    <dbReference type="NCBI Taxonomy" id="1121098"/>
    <lineage>
        <taxon>Bacteria</taxon>
        <taxon>Pseudomonadati</taxon>
        <taxon>Bacteroidota</taxon>
        <taxon>Bacteroidia</taxon>
        <taxon>Bacteroidales</taxon>
        <taxon>Bacteroidaceae</taxon>
        <taxon>Phocaeicola</taxon>
    </lineage>
</organism>
<dbReference type="InterPro" id="IPR009057">
    <property type="entry name" value="Homeodomain-like_sf"/>
</dbReference>
<reference evidence="5 6" key="1">
    <citation type="submission" date="2013-04" db="EMBL/GenBank/DDBJ databases">
        <title>The Genome Sequence of Bacteroides massiliensis DSM 17679.</title>
        <authorList>
            <consortium name="The Broad Institute Genomics Platform"/>
            <person name="Earl A."/>
            <person name="Ward D."/>
            <person name="Feldgarden M."/>
            <person name="Gevers D."/>
            <person name="Martens E."/>
            <person name="Fenner L."/>
            <person name="Roux V."/>
            <person name="Mallet M.N."/>
            <person name="Raoult D."/>
            <person name="Walker B."/>
            <person name="Young S."/>
            <person name="Zeng Q."/>
            <person name="Gargeya S."/>
            <person name="Fitzgerald M."/>
            <person name="Haas B."/>
            <person name="Abouelleil A."/>
            <person name="Allen A.W."/>
            <person name="Alvarado L."/>
            <person name="Arachchi H.M."/>
            <person name="Berlin A.M."/>
            <person name="Chapman S.B."/>
            <person name="Gainer-Dewar J."/>
            <person name="Goldberg J."/>
            <person name="Griggs A."/>
            <person name="Gujja S."/>
            <person name="Hansen M."/>
            <person name="Howarth C."/>
            <person name="Imamovic A."/>
            <person name="Ireland A."/>
            <person name="Larimer J."/>
            <person name="McCowan C."/>
            <person name="Murphy C."/>
            <person name="Pearson M."/>
            <person name="Poon T.W."/>
            <person name="Priest M."/>
            <person name="Roberts A."/>
            <person name="Saif S."/>
            <person name="Shea T."/>
            <person name="Sisk P."/>
            <person name="Sykes S."/>
            <person name="Wortman J."/>
            <person name="Nusbaum C."/>
            <person name="Birren B."/>
        </authorList>
    </citation>
    <scope>NUCLEOTIDE SEQUENCE [LARGE SCALE GENOMIC DNA]</scope>
    <source>
        <strain evidence="6">B84634 / Timone 84634 / DSM 17679 / JCM 13223</strain>
    </source>
</reference>
<evidence type="ECO:0000256" key="1">
    <source>
        <dbReference type="ARBA" id="ARBA00023015"/>
    </source>
</evidence>
<dbReference type="AlphaFoldDB" id="U6R8H6"/>
<dbReference type="PATRIC" id="fig|1121098.3.peg.3757"/>
<dbReference type="Gene3D" id="1.10.10.60">
    <property type="entry name" value="Homeodomain-like"/>
    <property type="match status" value="2"/>
</dbReference>
<dbReference type="STRING" id="1121098.HMPREF1534_03678"/>
<accession>U6R8H6</accession>
<keyword evidence="6" id="KW-1185">Reference proteome</keyword>
<dbReference type="EMBL" id="AQHY01000040">
    <property type="protein sequence ID" value="EOA52252.1"/>
    <property type="molecule type" value="Genomic_DNA"/>
</dbReference>
<dbReference type="SUPFAM" id="SSF46689">
    <property type="entry name" value="Homeodomain-like"/>
    <property type="match status" value="1"/>
</dbReference>
<sequence length="162" mass="19512">MDYLFLHRDKRTFTSERQKNLLFKTAHLYWEQKFANQGVEKVRRVDCEIYKYVLYYLEVRQVFLDPKLSLKKLSEMIETNQTYLSNVINRYFGCHLKDLVNTYRVEYAKELLRSGKCPLEELPQRCGFLSRSAFYASFSKLAGVSPKRYLLHEKREYISHNQ</sequence>
<dbReference type="GO" id="GO:0003700">
    <property type="term" value="F:DNA-binding transcription factor activity"/>
    <property type="evidence" value="ECO:0007669"/>
    <property type="project" value="InterPro"/>
</dbReference>
<dbReference type="InterPro" id="IPR018060">
    <property type="entry name" value="HTH_AraC"/>
</dbReference>
<dbReference type="OrthoDB" id="1046740at2"/>
<dbReference type="PANTHER" id="PTHR43280:SF2">
    <property type="entry name" value="HTH-TYPE TRANSCRIPTIONAL REGULATOR EXSA"/>
    <property type="match status" value="1"/>
</dbReference>
<keyword evidence="3" id="KW-0804">Transcription</keyword>
<keyword evidence="2" id="KW-0238">DNA-binding</keyword>
<evidence type="ECO:0000259" key="4">
    <source>
        <dbReference type="PROSITE" id="PS01124"/>
    </source>
</evidence>
<dbReference type="Pfam" id="PF12833">
    <property type="entry name" value="HTH_18"/>
    <property type="match status" value="1"/>
</dbReference>
<protein>
    <recommendedName>
        <fullName evidence="4">HTH araC/xylS-type domain-containing protein</fullName>
    </recommendedName>
</protein>
<gene>
    <name evidence="5" type="ORF">HMPREF1534_03678</name>
</gene>
<comment type="caution">
    <text evidence="5">The sequence shown here is derived from an EMBL/GenBank/DDBJ whole genome shotgun (WGS) entry which is preliminary data.</text>
</comment>
<dbReference type="PANTHER" id="PTHR43280">
    <property type="entry name" value="ARAC-FAMILY TRANSCRIPTIONAL REGULATOR"/>
    <property type="match status" value="1"/>
</dbReference>
<evidence type="ECO:0000313" key="5">
    <source>
        <dbReference type="EMBL" id="EOA52252.1"/>
    </source>
</evidence>
<dbReference type="PROSITE" id="PS01124">
    <property type="entry name" value="HTH_ARAC_FAMILY_2"/>
    <property type="match status" value="1"/>
</dbReference>